<feature type="non-terminal residue" evidence="1">
    <location>
        <position position="1"/>
    </location>
</feature>
<reference evidence="1" key="1">
    <citation type="submission" date="2018-05" db="EMBL/GenBank/DDBJ databases">
        <title>Draft genome of Mucuna pruriens seed.</title>
        <authorList>
            <person name="Nnadi N.E."/>
            <person name="Vos R."/>
            <person name="Hasami M.H."/>
            <person name="Devisetty U.K."/>
            <person name="Aguiy J.C."/>
        </authorList>
    </citation>
    <scope>NUCLEOTIDE SEQUENCE [LARGE SCALE GENOMIC DNA]</scope>
    <source>
        <strain evidence="1">JCA_2017</strain>
    </source>
</reference>
<dbReference type="AlphaFoldDB" id="A0A371FAZ2"/>
<comment type="caution">
    <text evidence="1">The sequence shown here is derived from an EMBL/GenBank/DDBJ whole genome shotgun (WGS) entry which is preliminary data.</text>
</comment>
<evidence type="ECO:0008006" key="3">
    <source>
        <dbReference type="Google" id="ProtNLM"/>
    </source>
</evidence>
<keyword evidence="2" id="KW-1185">Reference proteome</keyword>
<sequence>MLQEDDTLVIHFFQQSLTGAVLRWYLGLRRKHVPTWRSLAKGFLNQYKYNMDMASDRSQL</sequence>
<name>A0A371FAZ2_MUCPR</name>
<evidence type="ECO:0000313" key="2">
    <source>
        <dbReference type="Proteomes" id="UP000257109"/>
    </source>
</evidence>
<protein>
    <recommendedName>
        <fullName evidence="3">Retrotransposon gag domain-containing protein</fullName>
    </recommendedName>
</protein>
<gene>
    <name evidence="1" type="ORF">CR513_44647</name>
</gene>
<accession>A0A371FAZ2</accession>
<dbReference type="OrthoDB" id="1750196at2759"/>
<organism evidence="1 2">
    <name type="scientific">Mucuna pruriens</name>
    <name type="common">Velvet bean</name>
    <name type="synonym">Dolichos pruriens</name>
    <dbReference type="NCBI Taxonomy" id="157652"/>
    <lineage>
        <taxon>Eukaryota</taxon>
        <taxon>Viridiplantae</taxon>
        <taxon>Streptophyta</taxon>
        <taxon>Embryophyta</taxon>
        <taxon>Tracheophyta</taxon>
        <taxon>Spermatophyta</taxon>
        <taxon>Magnoliopsida</taxon>
        <taxon>eudicotyledons</taxon>
        <taxon>Gunneridae</taxon>
        <taxon>Pentapetalae</taxon>
        <taxon>rosids</taxon>
        <taxon>fabids</taxon>
        <taxon>Fabales</taxon>
        <taxon>Fabaceae</taxon>
        <taxon>Papilionoideae</taxon>
        <taxon>50 kb inversion clade</taxon>
        <taxon>NPAAA clade</taxon>
        <taxon>indigoferoid/millettioid clade</taxon>
        <taxon>Phaseoleae</taxon>
        <taxon>Mucuna</taxon>
    </lineage>
</organism>
<evidence type="ECO:0000313" key="1">
    <source>
        <dbReference type="EMBL" id="RDX75464.1"/>
    </source>
</evidence>
<dbReference type="Proteomes" id="UP000257109">
    <property type="component" value="Unassembled WGS sequence"/>
</dbReference>
<dbReference type="EMBL" id="QJKJ01009833">
    <property type="protein sequence ID" value="RDX75464.1"/>
    <property type="molecule type" value="Genomic_DNA"/>
</dbReference>
<proteinExistence type="predicted"/>